<dbReference type="Proteomes" id="UP000645966">
    <property type="component" value="Unassembled WGS sequence"/>
</dbReference>
<keyword evidence="1" id="KW-1133">Transmembrane helix</keyword>
<dbReference type="PANTHER" id="PTHR35007:SF4">
    <property type="entry name" value="CONSERVED TRANSMEMBRANE PROTEIN-RELATED"/>
    <property type="match status" value="1"/>
</dbReference>
<proteinExistence type="predicted"/>
<organism evidence="2 3">
    <name type="scientific">Corynebacterium meridianum</name>
    <dbReference type="NCBI Taxonomy" id="2765363"/>
    <lineage>
        <taxon>Bacteria</taxon>
        <taxon>Bacillati</taxon>
        <taxon>Actinomycetota</taxon>
        <taxon>Actinomycetes</taxon>
        <taxon>Mycobacteriales</taxon>
        <taxon>Corynebacteriaceae</taxon>
        <taxon>Corynebacterium</taxon>
    </lineage>
</organism>
<evidence type="ECO:0000313" key="3">
    <source>
        <dbReference type="Proteomes" id="UP000645966"/>
    </source>
</evidence>
<accession>A0A934M7T4</accession>
<comment type="caution">
    <text evidence="2">The sequence shown here is derived from an EMBL/GenBank/DDBJ whole genome shotgun (WGS) entry which is preliminary data.</text>
</comment>
<sequence length="264" mass="27277">MIPLILLAAACLIVPQSPATRIFSAPSGAATHSIPRIVPLLLGIPLLVIVPPTVLLSGIAVAATCAWWVRDVRRRRCTVRTADATADMLGRIVADLHSGAGMADAVRSAVEIQREDGTAPAGLIRLVDAAARRAADGPGAGLVLAEADGEAPDLAAAGRLWHLSERHGIPLATVLEHAQHRVDARIRHRDRTRAALQGPQASAVVLTFLPPVGTMMGTLMGARPLALLTGGGVGGLLLLGGVLLTCAGIITSRIIVLRAEGDTT</sequence>
<reference evidence="2" key="1">
    <citation type="submission" date="2020-12" db="EMBL/GenBank/DDBJ databases">
        <title>Genome public.</title>
        <authorList>
            <person name="Sun Q."/>
        </authorList>
    </citation>
    <scope>NUCLEOTIDE SEQUENCE</scope>
    <source>
        <strain evidence="2">CCM 8863</strain>
    </source>
</reference>
<keyword evidence="1" id="KW-0812">Transmembrane</keyword>
<keyword evidence="1" id="KW-0472">Membrane</keyword>
<gene>
    <name evidence="2" type="ORF">JDV75_09120</name>
</gene>
<feature type="transmembrane region" description="Helical" evidence="1">
    <location>
        <begin position="194"/>
        <end position="213"/>
    </location>
</feature>
<dbReference type="RefSeq" id="WP_198738932.1">
    <property type="nucleotide sequence ID" value="NZ_JAEIOS010000013.1"/>
</dbReference>
<name>A0A934M7T4_9CORY</name>
<dbReference type="AlphaFoldDB" id="A0A934M7T4"/>
<keyword evidence="3" id="KW-1185">Reference proteome</keyword>
<feature type="transmembrane region" description="Helical" evidence="1">
    <location>
        <begin position="225"/>
        <end position="250"/>
    </location>
</feature>
<evidence type="ECO:0000313" key="2">
    <source>
        <dbReference type="EMBL" id="MBI8989914.1"/>
    </source>
</evidence>
<dbReference type="EMBL" id="JAEIOS010000013">
    <property type="protein sequence ID" value="MBI8989914.1"/>
    <property type="molecule type" value="Genomic_DNA"/>
</dbReference>
<feature type="transmembrane region" description="Helical" evidence="1">
    <location>
        <begin position="40"/>
        <end position="69"/>
    </location>
</feature>
<protein>
    <submittedName>
        <fullName evidence="2">Type II secretion system F family protein</fullName>
    </submittedName>
</protein>
<dbReference type="PANTHER" id="PTHR35007">
    <property type="entry name" value="INTEGRAL MEMBRANE PROTEIN-RELATED"/>
    <property type="match status" value="1"/>
</dbReference>
<evidence type="ECO:0000256" key="1">
    <source>
        <dbReference type="SAM" id="Phobius"/>
    </source>
</evidence>